<proteinExistence type="predicted"/>
<dbReference type="Proteomes" id="UP000002210">
    <property type="component" value="Chromosome"/>
</dbReference>
<name>A0A158RQC5_BACC3</name>
<accession>A0A158RQC5</accession>
<dbReference type="KEGG" id="bcx:BCA_3304"/>
<organism evidence="1 2">
    <name type="scientific">Bacillus cereus (strain 03BB102)</name>
    <dbReference type="NCBI Taxonomy" id="572264"/>
    <lineage>
        <taxon>Bacteria</taxon>
        <taxon>Bacillati</taxon>
        <taxon>Bacillota</taxon>
        <taxon>Bacilli</taxon>
        <taxon>Bacillales</taxon>
        <taxon>Bacillaceae</taxon>
        <taxon>Bacillus</taxon>
        <taxon>Bacillus cereus group</taxon>
    </lineage>
</organism>
<protein>
    <submittedName>
        <fullName evidence="1">Uncharacterized protein</fullName>
    </submittedName>
</protein>
<dbReference type="EMBL" id="CP001407">
    <property type="protein sequence ID" value="ACO29328.1"/>
    <property type="molecule type" value="Genomic_DNA"/>
</dbReference>
<reference evidence="1 2" key="1">
    <citation type="submission" date="2009-02" db="EMBL/GenBank/DDBJ databases">
        <title>Genome sequence of Bacillus cereus 03BB102.</title>
        <authorList>
            <person name="Dodson R.J."/>
            <person name="Jackson P."/>
            <person name="Munk A.C."/>
            <person name="Brettin T."/>
            <person name="Bruce D."/>
            <person name="Detter C."/>
            <person name="Tapia R."/>
            <person name="Han C."/>
            <person name="Sutton G."/>
            <person name="Sims D."/>
        </authorList>
    </citation>
    <scope>NUCLEOTIDE SEQUENCE [LARGE SCALE GENOMIC DNA]</scope>
    <source>
        <strain evidence="1 2">03BB102</strain>
    </source>
</reference>
<evidence type="ECO:0000313" key="2">
    <source>
        <dbReference type="Proteomes" id="UP000002210"/>
    </source>
</evidence>
<gene>
    <name evidence="1" type="ordered locus">BCA_3304</name>
</gene>
<dbReference type="AlphaFoldDB" id="A0A158RQC5"/>
<sequence length="38" mass="4663">MHEKEGCYFLQSVTVMIISWSYSIRKINHHEWRGDSFF</sequence>
<evidence type="ECO:0000313" key="1">
    <source>
        <dbReference type="EMBL" id="ACO29328.1"/>
    </source>
</evidence>